<keyword evidence="1" id="KW-1133">Transmembrane helix</keyword>
<dbReference type="GO" id="GO:0005886">
    <property type="term" value="C:plasma membrane"/>
    <property type="evidence" value="ECO:0007669"/>
    <property type="project" value="TreeGrafter"/>
</dbReference>
<dbReference type="GO" id="GO:0009401">
    <property type="term" value="P:phosphoenolpyruvate-dependent sugar phosphotransferase system"/>
    <property type="evidence" value="ECO:0007669"/>
    <property type="project" value="TreeGrafter"/>
</dbReference>
<sequence length="141" mass="15428">MVVESGGQFQVVIGNHVHDVWLAVRQEAGLSDDSEPVAEEKAAKGSVLSQLIDIISGIFTPFIGVMAATGLLKGLLALAVTCGWLTPEQGTYKIWFAASDALFFFFPAVSWLYRREEVWRQPVYLDGDWRGVNPPADDSGL</sequence>
<dbReference type="PANTHER" id="PTHR30175">
    <property type="entry name" value="PHOSPHOTRANSFERASE SYSTEM TRANSPORT PROTEIN"/>
    <property type="match status" value="1"/>
</dbReference>
<protein>
    <submittedName>
        <fullName evidence="2">PTS system transporter</fullName>
    </submittedName>
</protein>
<dbReference type="EMBL" id="UASN01000005">
    <property type="protein sequence ID" value="SPX52664.1"/>
    <property type="molecule type" value="Genomic_DNA"/>
</dbReference>
<feature type="transmembrane region" description="Helical" evidence="1">
    <location>
        <begin position="51"/>
        <end position="72"/>
    </location>
</feature>
<dbReference type="AlphaFoldDB" id="A0A2X1QAW1"/>
<keyword evidence="1" id="KW-0472">Membrane</keyword>
<evidence type="ECO:0000313" key="3">
    <source>
        <dbReference type="Proteomes" id="UP000251123"/>
    </source>
</evidence>
<gene>
    <name evidence="2" type="primary">bglF_3</name>
    <name evidence="2" type="ORF">NCTC9601_00501</name>
</gene>
<feature type="transmembrane region" description="Helical" evidence="1">
    <location>
        <begin position="92"/>
        <end position="113"/>
    </location>
</feature>
<dbReference type="GO" id="GO:0015771">
    <property type="term" value="P:trehalose transport"/>
    <property type="evidence" value="ECO:0007669"/>
    <property type="project" value="TreeGrafter"/>
</dbReference>
<dbReference type="PANTHER" id="PTHR30175:SF1">
    <property type="entry name" value="PTS SYSTEM ARBUTIN-, CELLOBIOSE-, AND SALICIN-SPECIFIC EIIBC COMPONENT-RELATED"/>
    <property type="match status" value="1"/>
</dbReference>
<dbReference type="Proteomes" id="UP000251123">
    <property type="component" value="Unassembled WGS sequence"/>
</dbReference>
<proteinExistence type="predicted"/>
<name>A0A2X1QAW1_KLEPN</name>
<organism evidence="2 3">
    <name type="scientific">Klebsiella pneumoniae</name>
    <dbReference type="NCBI Taxonomy" id="573"/>
    <lineage>
        <taxon>Bacteria</taxon>
        <taxon>Pseudomonadati</taxon>
        <taxon>Pseudomonadota</taxon>
        <taxon>Gammaproteobacteria</taxon>
        <taxon>Enterobacterales</taxon>
        <taxon>Enterobacteriaceae</taxon>
        <taxon>Klebsiella/Raoultella group</taxon>
        <taxon>Klebsiella</taxon>
        <taxon>Klebsiella pneumoniae complex</taxon>
    </lineage>
</organism>
<dbReference type="InterPro" id="IPR050558">
    <property type="entry name" value="PTS_Sugar-Specific_Components"/>
</dbReference>
<evidence type="ECO:0000256" key="1">
    <source>
        <dbReference type="SAM" id="Phobius"/>
    </source>
</evidence>
<accession>A0A2X1QAW1</accession>
<reference evidence="2 3" key="1">
    <citation type="submission" date="2018-06" db="EMBL/GenBank/DDBJ databases">
        <authorList>
            <consortium name="Pathogen Informatics"/>
            <person name="Doyle S."/>
        </authorList>
    </citation>
    <scope>NUCLEOTIDE SEQUENCE [LARGE SCALE GENOMIC DNA]</scope>
    <source>
        <strain evidence="2 3">NCTC9601</strain>
    </source>
</reference>
<keyword evidence="1" id="KW-0812">Transmembrane</keyword>
<evidence type="ECO:0000313" key="2">
    <source>
        <dbReference type="EMBL" id="SPX52664.1"/>
    </source>
</evidence>
<dbReference type="GO" id="GO:0090589">
    <property type="term" value="F:protein-phosphocysteine-trehalose phosphotransferase system transporter activity"/>
    <property type="evidence" value="ECO:0007669"/>
    <property type="project" value="TreeGrafter"/>
</dbReference>